<dbReference type="InterPro" id="IPR036412">
    <property type="entry name" value="HAD-like_sf"/>
</dbReference>
<organism evidence="17 18">
    <name type="scientific">Alectoria fallacina</name>
    <dbReference type="NCBI Taxonomy" id="1903189"/>
    <lineage>
        <taxon>Eukaryota</taxon>
        <taxon>Fungi</taxon>
        <taxon>Dikarya</taxon>
        <taxon>Ascomycota</taxon>
        <taxon>Pezizomycotina</taxon>
        <taxon>Lecanoromycetes</taxon>
        <taxon>OSLEUM clade</taxon>
        <taxon>Lecanoromycetidae</taxon>
        <taxon>Lecanorales</taxon>
        <taxon>Lecanorineae</taxon>
        <taxon>Parmeliaceae</taxon>
        <taxon>Alectoria</taxon>
    </lineage>
</organism>
<sequence>MLARVAGRSLRSYRTPASPIQVPILNLQSRTYAKNNKPKKPFENRAPTNPNPTNLHGFNAPRSGEQAAGATGKEAGYVASQGSGQSEFPDTSKLQEEYDAIMSSRSDNQPSIPQETSGPTSTNSAESYPYPDDSKLHGEFGTSAPFDGNPFPQSTSSYAIDPAEARSQHHPQETTLPLPDLTQGIPSTLDAEMASSAKADPASLNVTEDPSQPGGGSGGDLPKEAYISSIERRRNRYASWAVATMAGFLVTGGVYLGRNWESEEDEKKHPDAPSGWGFSLFWNRVKARWRGSLDYYTEPAFPKLLPDTDPAWERPYTLVISLEDMLVHSEWTREHGWRMAKRPGVDYFLRYLSQYYELVIFTSVSSMIGHPVIQKLDPYRIVMWPLFREATKYQSGEYIKDLSFLNRDLSKIIMLDTVPAHAKLQPENAVILPKWKGDLQDKELVSYIPFLEFIATFDSRDTRQVLKSYEGTHIPSEFARREAKVREKLQKENEEARAKRPRRSVGFLGNVLGTKPQGGGMDGMEHSLSEGFEQGKTYQDQVRERGQKQYEMMEKEIRENGEKWIKEMAEEEKKMSEEAMKGMKSSITGVFPFGGRGFGSGSSEGKSS</sequence>
<feature type="compositionally biased region" description="Basic and acidic residues" evidence="15">
    <location>
        <begin position="163"/>
        <end position="172"/>
    </location>
</feature>
<dbReference type="OrthoDB" id="287041at2759"/>
<dbReference type="Proteomes" id="UP000664203">
    <property type="component" value="Unassembled WGS sequence"/>
</dbReference>
<dbReference type="InterPro" id="IPR023214">
    <property type="entry name" value="HAD_sf"/>
</dbReference>
<dbReference type="SUPFAM" id="SSF56784">
    <property type="entry name" value="HAD-like"/>
    <property type="match status" value="1"/>
</dbReference>
<keyword evidence="18" id="KW-1185">Reference proteome</keyword>
<evidence type="ECO:0000313" key="17">
    <source>
        <dbReference type="EMBL" id="CAF9936637.1"/>
    </source>
</evidence>
<dbReference type="EMBL" id="CAJPDR010000449">
    <property type="protein sequence ID" value="CAF9936637.1"/>
    <property type="molecule type" value="Genomic_DNA"/>
</dbReference>
<dbReference type="PROSITE" id="PS50969">
    <property type="entry name" value="FCP1"/>
    <property type="match status" value="1"/>
</dbReference>
<evidence type="ECO:0000256" key="13">
    <source>
        <dbReference type="ARBA" id="ARBA00023136"/>
    </source>
</evidence>
<dbReference type="PANTHER" id="PTHR12210">
    <property type="entry name" value="DULLARD PROTEIN PHOSPHATASE"/>
    <property type="match status" value="1"/>
</dbReference>
<reference evidence="17" key="1">
    <citation type="submission" date="2021-03" db="EMBL/GenBank/DDBJ databases">
        <authorList>
            <person name="Tagirdzhanova G."/>
        </authorList>
    </citation>
    <scope>NUCLEOTIDE SEQUENCE</scope>
</reference>
<feature type="compositionally biased region" description="Polar residues" evidence="15">
    <location>
        <begin position="103"/>
        <end position="126"/>
    </location>
</feature>
<evidence type="ECO:0000256" key="2">
    <source>
        <dbReference type="ARBA" id="ARBA00006344"/>
    </source>
</evidence>
<evidence type="ECO:0000256" key="8">
    <source>
        <dbReference type="ARBA" id="ARBA00022927"/>
    </source>
</evidence>
<proteinExistence type="inferred from homology"/>
<dbReference type="AlphaFoldDB" id="A0A8H3IQI6"/>
<evidence type="ECO:0000256" key="10">
    <source>
        <dbReference type="ARBA" id="ARBA00022989"/>
    </source>
</evidence>
<dbReference type="InterPro" id="IPR050365">
    <property type="entry name" value="TIM50"/>
</dbReference>
<comment type="caution">
    <text evidence="17">The sequence shown here is derived from an EMBL/GenBank/DDBJ whole genome shotgun (WGS) entry which is preliminary data.</text>
</comment>
<feature type="compositionally biased region" description="Polar residues" evidence="15">
    <location>
        <begin position="46"/>
        <end position="56"/>
    </location>
</feature>
<evidence type="ECO:0000259" key="16">
    <source>
        <dbReference type="PROSITE" id="PS50969"/>
    </source>
</evidence>
<dbReference type="CDD" id="cd07521">
    <property type="entry name" value="HAD_FCP1-like"/>
    <property type="match status" value="1"/>
</dbReference>
<keyword evidence="5" id="KW-0813">Transport</keyword>
<protein>
    <recommendedName>
        <fullName evidence="4">Mitochondrial import inner membrane translocase subunit TIM50</fullName>
    </recommendedName>
    <alternativeName>
        <fullName evidence="3">Mitochondrial import inner membrane translocase subunit tim50</fullName>
    </alternativeName>
</protein>
<evidence type="ECO:0000256" key="9">
    <source>
        <dbReference type="ARBA" id="ARBA00022946"/>
    </source>
</evidence>
<evidence type="ECO:0000256" key="7">
    <source>
        <dbReference type="ARBA" id="ARBA00022792"/>
    </source>
</evidence>
<accession>A0A8H3IQI6</accession>
<dbReference type="FunFam" id="3.40.50.1000:FF:000019">
    <property type="entry name" value="Mitochondrial import inner membrane translocase subunit TIM50"/>
    <property type="match status" value="1"/>
</dbReference>
<feature type="region of interest" description="Disordered" evidence="15">
    <location>
        <begin position="587"/>
        <end position="608"/>
    </location>
</feature>
<evidence type="ECO:0000256" key="14">
    <source>
        <dbReference type="ARBA" id="ARBA00059797"/>
    </source>
</evidence>
<evidence type="ECO:0000256" key="1">
    <source>
        <dbReference type="ARBA" id="ARBA00004434"/>
    </source>
</evidence>
<gene>
    <name evidence="17" type="primary">TIM50</name>
    <name evidence="17" type="ORF">ALECFALPRED_006907</name>
</gene>
<dbReference type="Pfam" id="PF03031">
    <property type="entry name" value="NIF"/>
    <property type="match status" value="1"/>
</dbReference>
<dbReference type="SMART" id="SM00577">
    <property type="entry name" value="CPDc"/>
    <property type="match status" value="1"/>
</dbReference>
<evidence type="ECO:0000313" key="18">
    <source>
        <dbReference type="Proteomes" id="UP000664203"/>
    </source>
</evidence>
<dbReference type="GO" id="GO:0005743">
    <property type="term" value="C:mitochondrial inner membrane"/>
    <property type="evidence" value="ECO:0007669"/>
    <property type="project" value="UniProtKB-SubCell"/>
</dbReference>
<keyword evidence="10" id="KW-1133">Transmembrane helix</keyword>
<dbReference type="GO" id="GO:0015031">
    <property type="term" value="P:protein transport"/>
    <property type="evidence" value="ECO:0007669"/>
    <property type="project" value="UniProtKB-KW"/>
</dbReference>
<keyword evidence="11" id="KW-0811">Translocation</keyword>
<name>A0A8H3IQI6_9LECA</name>
<keyword evidence="7" id="KW-0999">Mitochondrion inner membrane</keyword>
<evidence type="ECO:0000256" key="12">
    <source>
        <dbReference type="ARBA" id="ARBA00023128"/>
    </source>
</evidence>
<evidence type="ECO:0000256" key="4">
    <source>
        <dbReference type="ARBA" id="ARBA00020799"/>
    </source>
</evidence>
<comment type="similarity">
    <text evidence="2">Belongs to the TIM50 family.</text>
</comment>
<feature type="compositionally biased region" description="Gly residues" evidence="15">
    <location>
        <begin position="592"/>
        <end position="602"/>
    </location>
</feature>
<feature type="domain" description="FCP1 homology" evidence="16">
    <location>
        <begin position="311"/>
        <end position="454"/>
    </location>
</feature>
<evidence type="ECO:0000256" key="6">
    <source>
        <dbReference type="ARBA" id="ARBA00022692"/>
    </source>
</evidence>
<keyword evidence="9" id="KW-0809">Transit peptide</keyword>
<feature type="region of interest" description="Disordered" evidence="15">
    <location>
        <begin position="28"/>
        <end position="223"/>
    </location>
</feature>
<comment type="subcellular location">
    <subcellularLocation>
        <location evidence="1">Mitochondrion inner membrane</location>
        <topology evidence="1">Single-pass membrane protein</topology>
    </subcellularLocation>
</comment>
<evidence type="ECO:0000256" key="5">
    <source>
        <dbReference type="ARBA" id="ARBA00022448"/>
    </source>
</evidence>
<evidence type="ECO:0000256" key="15">
    <source>
        <dbReference type="SAM" id="MobiDB-lite"/>
    </source>
</evidence>
<keyword evidence="6" id="KW-0812">Transmembrane</keyword>
<evidence type="ECO:0000256" key="11">
    <source>
        <dbReference type="ARBA" id="ARBA00023010"/>
    </source>
</evidence>
<keyword evidence="12" id="KW-0496">Mitochondrion</keyword>
<dbReference type="InterPro" id="IPR004274">
    <property type="entry name" value="FCP1_dom"/>
</dbReference>
<keyword evidence="8" id="KW-0653">Protein transport</keyword>
<dbReference type="Gene3D" id="3.40.50.1000">
    <property type="entry name" value="HAD superfamily/HAD-like"/>
    <property type="match status" value="1"/>
</dbReference>
<comment type="function">
    <text evidence="14">Essential component of the TIM23 complex, a complex that mediates the translocation of transit peptide-containing proteins across the mitochondrial inner membrane. Required to direct preproteins in transit and direct them to the channel protein TIM23, and possibly facilitates transfer of the translocating proteins from the TOM complex to the TIM23 complex.</text>
</comment>
<feature type="compositionally biased region" description="Polar residues" evidence="15">
    <location>
        <begin position="80"/>
        <end position="89"/>
    </location>
</feature>
<evidence type="ECO:0000256" key="3">
    <source>
        <dbReference type="ARBA" id="ARBA00013483"/>
    </source>
</evidence>
<keyword evidence="13" id="KW-0472">Membrane</keyword>